<dbReference type="InterPro" id="IPR011078">
    <property type="entry name" value="PyrdxlP_homeostasis"/>
</dbReference>
<dbReference type="PANTHER" id="PTHR10146:SF14">
    <property type="entry name" value="PYRIDOXAL PHOSPHATE HOMEOSTASIS PROTEIN"/>
    <property type="match status" value="1"/>
</dbReference>
<reference evidence="3" key="1">
    <citation type="submission" date="2020-05" db="EMBL/GenBank/DDBJ databases">
        <authorList>
            <person name="Chiriac C."/>
            <person name="Salcher M."/>
            <person name="Ghai R."/>
            <person name="Kavagutti S V."/>
        </authorList>
    </citation>
    <scope>NUCLEOTIDE SEQUENCE</scope>
</reference>
<evidence type="ECO:0000259" key="2">
    <source>
        <dbReference type="Pfam" id="PF01168"/>
    </source>
</evidence>
<evidence type="ECO:0000313" key="3">
    <source>
        <dbReference type="EMBL" id="CAB4347473.1"/>
    </source>
</evidence>
<gene>
    <name evidence="3" type="ORF">UFOPK3547_01697</name>
</gene>
<organism evidence="3">
    <name type="scientific">freshwater metagenome</name>
    <dbReference type="NCBI Taxonomy" id="449393"/>
    <lineage>
        <taxon>unclassified sequences</taxon>
        <taxon>metagenomes</taxon>
        <taxon>ecological metagenomes</taxon>
    </lineage>
</organism>
<proteinExistence type="predicted"/>
<dbReference type="Gene3D" id="3.20.20.10">
    <property type="entry name" value="Alanine racemase"/>
    <property type="match status" value="1"/>
</dbReference>
<dbReference type="PANTHER" id="PTHR10146">
    <property type="entry name" value="PROLINE SYNTHETASE CO-TRANSCRIBED BACTERIAL HOMOLOG PROTEIN"/>
    <property type="match status" value="1"/>
</dbReference>
<feature type="domain" description="Alanine racemase N-terminal" evidence="2">
    <location>
        <begin position="52"/>
        <end position="216"/>
    </location>
</feature>
<keyword evidence="1" id="KW-0663">Pyridoxal phosphate</keyword>
<evidence type="ECO:0000256" key="1">
    <source>
        <dbReference type="ARBA" id="ARBA00022898"/>
    </source>
</evidence>
<dbReference type="SUPFAM" id="SSF51419">
    <property type="entry name" value="PLP-binding barrel"/>
    <property type="match status" value="1"/>
</dbReference>
<dbReference type="InterPro" id="IPR001608">
    <property type="entry name" value="Ala_racemase_N"/>
</dbReference>
<dbReference type="EMBL" id="CAESAN010000208">
    <property type="protein sequence ID" value="CAB4347473.1"/>
    <property type="molecule type" value="Genomic_DNA"/>
</dbReference>
<dbReference type="PIRSF" id="PIRSF004848">
    <property type="entry name" value="YBL036c_PLPDEIII"/>
    <property type="match status" value="1"/>
</dbReference>
<protein>
    <submittedName>
        <fullName evidence="3">Unannotated protein</fullName>
    </submittedName>
</protein>
<sequence length="220" mass="23825">MAELIEGITADRIRTADAALELELEAACQRAGRRRNEVEVVLAAKYVPIPASGAMQDAGLTLLGENRAQDLLARAEAFPGAFTYDFIGALQSRKVKLIVPHVRYIHSVATDSVLAQLEKHSLPTTEVFVEVNIAEEDGKAGIAPSDLDAFISRSPVPVVGLMTMPPLADSAEESRPWFAALRELARERNLPHLSMGTTQDFGVAIEEGATIIRVGSRLLR</sequence>
<accession>A0A6J6A6X1</accession>
<dbReference type="AlphaFoldDB" id="A0A6J6A6X1"/>
<dbReference type="GO" id="GO:0030170">
    <property type="term" value="F:pyridoxal phosphate binding"/>
    <property type="evidence" value="ECO:0007669"/>
    <property type="project" value="InterPro"/>
</dbReference>
<name>A0A6J6A6X1_9ZZZZ</name>
<dbReference type="CDD" id="cd00635">
    <property type="entry name" value="PLPDE_III_YBL036c_like"/>
    <property type="match status" value="1"/>
</dbReference>
<dbReference type="InterPro" id="IPR029066">
    <property type="entry name" value="PLP-binding_barrel"/>
</dbReference>
<dbReference type="Pfam" id="PF01168">
    <property type="entry name" value="Ala_racemase_N"/>
    <property type="match status" value="1"/>
</dbReference>